<keyword evidence="1" id="KW-0812">Transmembrane</keyword>
<gene>
    <name evidence="2" type="ORF">DJ021_15165</name>
</gene>
<protein>
    <submittedName>
        <fullName evidence="2">Uncharacterized protein</fullName>
    </submittedName>
</protein>
<proteinExistence type="predicted"/>
<keyword evidence="3" id="KW-1185">Reference proteome</keyword>
<dbReference type="Proteomes" id="UP000249842">
    <property type="component" value="Unassembled WGS sequence"/>
</dbReference>
<dbReference type="AlphaFoldDB" id="A0A328B3D9"/>
<feature type="transmembrane region" description="Helical" evidence="1">
    <location>
        <begin position="36"/>
        <end position="61"/>
    </location>
</feature>
<name>A0A328B3D9_9CAUL</name>
<keyword evidence="1" id="KW-0472">Membrane</keyword>
<evidence type="ECO:0000313" key="2">
    <source>
        <dbReference type="EMBL" id="RAK61055.1"/>
    </source>
</evidence>
<reference evidence="3" key="1">
    <citation type="submission" date="2018-05" db="EMBL/GenBank/DDBJ databases">
        <authorList>
            <person name="Li X."/>
        </authorList>
    </citation>
    <scope>NUCLEOTIDE SEQUENCE [LARGE SCALE GENOMIC DNA]</scope>
    <source>
        <strain evidence="3">HKS-05</strain>
    </source>
</reference>
<evidence type="ECO:0000256" key="1">
    <source>
        <dbReference type="SAM" id="Phobius"/>
    </source>
</evidence>
<accession>A0A328B3D9</accession>
<evidence type="ECO:0000313" key="3">
    <source>
        <dbReference type="Proteomes" id="UP000249842"/>
    </source>
</evidence>
<keyword evidence="1" id="KW-1133">Transmembrane helix</keyword>
<dbReference type="EMBL" id="QFYP01000001">
    <property type="protein sequence ID" value="RAK61055.1"/>
    <property type="molecule type" value="Genomic_DNA"/>
</dbReference>
<dbReference type="RefSeq" id="WP_111458347.1">
    <property type="nucleotide sequence ID" value="NZ_QFYP01000001.1"/>
</dbReference>
<comment type="caution">
    <text evidence="2">The sequence shown here is derived from an EMBL/GenBank/DDBJ whole genome shotgun (WGS) entry which is preliminary data.</text>
</comment>
<sequence>MAVPEENPRPSVVDAEYKIIHGPWPRWVLHLSLFKLAATAAAVVAVCVVLTLAVLVGLGVFR</sequence>
<organism evidence="2 3">
    <name type="scientific">Phenylobacterium hankyongense</name>
    <dbReference type="NCBI Taxonomy" id="1813876"/>
    <lineage>
        <taxon>Bacteria</taxon>
        <taxon>Pseudomonadati</taxon>
        <taxon>Pseudomonadota</taxon>
        <taxon>Alphaproteobacteria</taxon>
        <taxon>Caulobacterales</taxon>
        <taxon>Caulobacteraceae</taxon>
        <taxon>Phenylobacterium</taxon>
    </lineage>
</organism>